<comment type="caution">
    <text evidence="2">The sequence shown here is derived from an EMBL/GenBank/DDBJ whole genome shotgun (WGS) entry which is preliminary data.</text>
</comment>
<feature type="compositionally biased region" description="Basic and acidic residues" evidence="1">
    <location>
        <begin position="20"/>
        <end position="38"/>
    </location>
</feature>
<evidence type="ECO:0000313" key="3">
    <source>
        <dbReference type="Proteomes" id="UP000647017"/>
    </source>
</evidence>
<gene>
    <name evidence="2" type="ORF">Van01_12720</name>
</gene>
<dbReference type="EMBL" id="BOOZ01000004">
    <property type="protein sequence ID" value="GIJ08058.1"/>
    <property type="molecule type" value="Genomic_DNA"/>
</dbReference>
<name>A0ABQ4HQY4_9ACTN</name>
<sequence>MQTTYDSVDDLAAALRRAASAHDRHEKELGHPDPDWPDWYARHMVDERAGHEQHR</sequence>
<accession>A0ABQ4HQY4</accession>
<dbReference type="Proteomes" id="UP000647017">
    <property type="component" value="Unassembled WGS sequence"/>
</dbReference>
<organism evidence="2 3">
    <name type="scientific">Micromonospora andamanensis</name>
    <dbReference type="NCBI Taxonomy" id="1287068"/>
    <lineage>
        <taxon>Bacteria</taxon>
        <taxon>Bacillati</taxon>
        <taxon>Actinomycetota</taxon>
        <taxon>Actinomycetes</taxon>
        <taxon>Micromonosporales</taxon>
        <taxon>Micromonosporaceae</taxon>
        <taxon>Micromonospora</taxon>
    </lineage>
</organism>
<evidence type="ECO:0000256" key="1">
    <source>
        <dbReference type="SAM" id="MobiDB-lite"/>
    </source>
</evidence>
<evidence type="ECO:0000313" key="2">
    <source>
        <dbReference type="EMBL" id="GIJ08058.1"/>
    </source>
</evidence>
<protein>
    <recommendedName>
        <fullName evidence="4">Glyoxalase</fullName>
    </recommendedName>
</protein>
<dbReference type="RefSeq" id="WP_204001767.1">
    <property type="nucleotide sequence ID" value="NZ_BOOZ01000004.1"/>
</dbReference>
<proteinExistence type="predicted"/>
<reference evidence="2 3" key="1">
    <citation type="submission" date="2021-01" db="EMBL/GenBank/DDBJ databases">
        <title>Whole genome shotgun sequence of Verrucosispora andamanensis NBRC 109075.</title>
        <authorList>
            <person name="Komaki H."/>
            <person name="Tamura T."/>
        </authorList>
    </citation>
    <scope>NUCLEOTIDE SEQUENCE [LARGE SCALE GENOMIC DNA]</scope>
    <source>
        <strain evidence="2 3">NBRC 109075</strain>
    </source>
</reference>
<keyword evidence="3" id="KW-1185">Reference proteome</keyword>
<feature type="region of interest" description="Disordered" evidence="1">
    <location>
        <begin position="18"/>
        <end position="38"/>
    </location>
</feature>
<evidence type="ECO:0008006" key="4">
    <source>
        <dbReference type="Google" id="ProtNLM"/>
    </source>
</evidence>